<dbReference type="OrthoDB" id="9765926at2"/>
<dbReference type="InterPro" id="IPR013783">
    <property type="entry name" value="Ig-like_fold"/>
</dbReference>
<protein>
    <recommendedName>
        <fullName evidence="3">Ig-like domain-containing protein</fullName>
    </recommendedName>
</protein>
<name>A0A0Q0XQS9_9FLAO</name>
<evidence type="ECO:0008006" key="3">
    <source>
        <dbReference type="Google" id="ProtNLM"/>
    </source>
</evidence>
<dbReference type="EMBL" id="LCTZ01000002">
    <property type="protein sequence ID" value="KQC31525.1"/>
    <property type="molecule type" value="Genomic_DNA"/>
</dbReference>
<accession>A0A0Q0XQS9</accession>
<dbReference type="AlphaFoldDB" id="A0A0Q0XQS9"/>
<keyword evidence="2" id="KW-1185">Reference proteome</keyword>
<reference evidence="1 2" key="1">
    <citation type="submission" date="2015-04" db="EMBL/GenBank/DDBJ databases">
        <title>Complete genome of flavobacterium.</title>
        <authorList>
            <person name="Kwon Y.M."/>
            <person name="Kim S.-J."/>
        </authorList>
    </citation>
    <scope>NUCLEOTIDE SEQUENCE [LARGE SCALE GENOMIC DNA]</scope>
    <source>
        <strain evidence="1 2">DK169</strain>
    </source>
</reference>
<dbReference type="RefSeq" id="WP_055397646.1">
    <property type="nucleotide sequence ID" value="NZ_LCTZ01000002.1"/>
</dbReference>
<comment type="caution">
    <text evidence="1">The sequence shown here is derived from an EMBL/GenBank/DDBJ whole genome shotgun (WGS) entry which is preliminary data.</text>
</comment>
<organism evidence="1 2">
    <name type="scientific">Flagellimonas eckloniae</name>
    <dbReference type="NCBI Taxonomy" id="346185"/>
    <lineage>
        <taxon>Bacteria</taxon>
        <taxon>Pseudomonadati</taxon>
        <taxon>Bacteroidota</taxon>
        <taxon>Flavobacteriia</taxon>
        <taxon>Flavobacteriales</taxon>
        <taxon>Flavobacteriaceae</taxon>
        <taxon>Flagellimonas</taxon>
    </lineage>
</organism>
<dbReference type="Proteomes" id="UP000050827">
    <property type="component" value="Unassembled WGS sequence"/>
</dbReference>
<evidence type="ECO:0000313" key="2">
    <source>
        <dbReference type="Proteomes" id="UP000050827"/>
    </source>
</evidence>
<dbReference type="STRING" id="346185.AAY42_17840"/>
<gene>
    <name evidence="1" type="ORF">AAY42_17840</name>
</gene>
<proteinExistence type="predicted"/>
<sequence length="65" mass="7621">MDNHLCIGETYELDATSTGALSYQWYRNNQRLPQFDDTPVINISQDGTYDVIVDFFINLLLFWND</sequence>
<evidence type="ECO:0000313" key="1">
    <source>
        <dbReference type="EMBL" id="KQC31525.1"/>
    </source>
</evidence>
<dbReference type="Gene3D" id="2.60.40.10">
    <property type="entry name" value="Immunoglobulins"/>
    <property type="match status" value="1"/>
</dbReference>